<dbReference type="InterPro" id="IPR010994">
    <property type="entry name" value="RuvA_2-like"/>
</dbReference>
<evidence type="ECO:0000256" key="1">
    <source>
        <dbReference type="SAM" id="Phobius"/>
    </source>
</evidence>
<dbReference type="Pfam" id="PF10531">
    <property type="entry name" value="SLBB"/>
    <property type="match status" value="1"/>
</dbReference>
<dbReference type="Gene3D" id="3.10.560.10">
    <property type="entry name" value="Outer membrane lipoprotein wza domain like"/>
    <property type="match status" value="1"/>
</dbReference>
<dbReference type="NCBIfam" id="TIGR00426">
    <property type="entry name" value="competence protein ComEA helix-hairpin-helix repeat region"/>
    <property type="match status" value="1"/>
</dbReference>
<keyword evidence="1" id="KW-0812">Transmembrane</keyword>
<dbReference type="InterPro" id="IPR004509">
    <property type="entry name" value="Competence_ComEA_HhH"/>
</dbReference>
<feature type="domain" description="Helix-hairpin-helix DNA-binding motif class 1" evidence="2">
    <location>
        <begin position="196"/>
        <end position="215"/>
    </location>
</feature>
<dbReference type="Gene3D" id="1.10.150.280">
    <property type="entry name" value="AF1531-like domain"/>
    <property type="match status" value="1"/>
</dbReference>
<dbReference type="InterPro" id="IPR003583">
    <property type="entry name" value="Hlx-hairpin-Hlx_DNA-bd_motif"/>
</dbReference>
<dbReference type="RefSeq" id="WP_160722070.1">
    <property type="nucleotide sequence ID" value="NZ_SUMG01000014.1"/>
</dbReference>
<dbReference type="SMART" id="SM00278">
    <property type="entry name" value="HhH1"/>
    <property type="match status" value="2"/>
</dbReference>
<dbReference type="EMBL" id="SUMG01000014">
    <property type="protein sequence ID" value="NBG88933.1"/>
    <property type="molecule type" value="Genomic_DNA"/>
</dbReference>
<keyword evidence="1" id="KW-1133">Transmembrane helix</keyword>
<dbReference type="GO" id="GO:0003677">
    <property type="term" value="F:DNA binding"/>
    <property type="evidence" value="ECO:0007669"/>
    <property type="project" value="InterPro"/>
</dbReference>
<dbReference type="PANTHER" id="PTHR21180:SF32">
    <property type="entry name" value="ENDONUCLEASE_EXONUCLEASE_PHOSPHATASE FAMILY DOMAIN-CONTAINING PROTEIN 1"/>
    <property type="match status" value="1"/>
</dbReference>
<feature type="transmembrane region" description="Helical" evidence="1">
    <location>
        <begin position="9"/>
        <end position="27"/>
    </location>
</feature>
<dbReference type="AlphaFoldDB" id="A0AA44BEF6"/>
<dbReference type="PANTHER" id="PTHR21180">
    <property type="entry name" value="ENDONUCLEASE/EXONUCLEASE/PHOSPHATASE FAMILY DOMAIN-CONTAINING PROTEIN 1"/>
    <property type="match status" value="1"/>
</dbReference>
<keyword evidence="1" id="KW-0472">Membrane</keyword>
<feature type="domain" description="Helix-hairpin-helix DNA-binding motif class 1" evidence="2">
    <location>
        <begin position="166"/>
        <end position="185"/>
    </location>
</feature>
<dbReference type="GO" id="GO:0006281">
    <property type="term" value="P:DNA repair"/>
    <property type="evidence" value="ECO:0007669"/>
    <property type="project" value="InterPro"/>
</dbReference>
<name>A0AA44BEF6_9CLOT</name>
<comment type="caution">
    <text evidence="3">The sequence shown here is derived from an EMBL/GenBank/DDBJ whole genome shotgun (WGS) entry which is preliminary data.</text>
</comment>
<gene>
    <name evidence="3" type="ORF">ISALK_10525</name>
</gene>
<organism evidence="3 4">
    <name type="scientific">Isachenkonia alkalipeptolytica</name>
    <dbReference type="NCBI Taxonomy" id="2565777"/>
    <lineage>
        <taxon>Bacteria</taxon>
        <taxon>Bacillati</taxon>
        <taxon>Bacillota</taxon>
        <taxon>Clostridia</taxon>
        <taxon>Eubacteriales</taxon>
        <taxon>Clostridiaceae</taxon>
        <taxon>Isachenkonia</taxon>
    </lineage>
</organism>
<evidence type="ECO:0000259" key="2">
    <source>
        <dbReference type="SMART" id="SM00278"/>
    </source>
</evidence>
<dbReference type="GO" id="GO:0015628">
    <property type="term" value="P:protein secretion by the type II secretion system"/>
    <property type="evidence" value="ECO:0007669"/>
    <property type="project" value="TreeGrafter"/>
</dbReference>
<evidence type="ECO:0000313" key="4">
    <source>
        <dbReference type="Proteomes" id="UP000449710"/>
    </source>
</evidence>
<reference evidence="3 4" key="1">
    <citation type="submission" date="2019-04" db="EMBL/GenBank/DDBJ databases">
        <title>Isachenkonia alkalipeptolytica gen. nov. sp. nov. a new anaerobic, alkiliphilic organothrophic bacterium capable to reduce synthesized ferrihydrite isolated from a soda lake.</title>
        <authorList>
            <person name="Toshchakov S.V."/>
            <person name="Zavarzina D.G."/>
            <person name="Zhilina T.N."/>
            <person name="Kostrikina N.A."/>
            <person name="Kublanov I.V."/>
        </authorList>
    </citation>
    <scope>NUCLEOTIDE SEQUENCE [LARGE SCALE GENOMIC DNA]</scope>
    <source>
        <strain evidence="3 4">Z-1701</strain>
    </source>
</reference>
<keyword evidence="4" id="KW-1185">Reference proteome</keyword>
<dbReference type="SUPFAM" id="SSF47781">
    <property type="entry name" value="RuvA domain 2-like"/>
    <property type="match status" value="1"/>
</dbReference>
<dbReference type="Pfam" id="PF12836">
    <property type="entry name" value="HHH_3"/>
    <property type="match status" value="1"/>
</dbReference>
<dbReference type="InterPro" id="IPR019554">
    <property type="entry name" value="Soluble_ligand-bd"/>
</dbReference>
<dbReference type="InterPro" id="IPR051675">
    <property type="entry name" value="Endo/Exo/Phosphatase_dom_1"/>
</dbReference>
<dbReference type="GO" id="GO:0015627">
    <property type="term" value="C:type II protein secretion system complex"/>
    <property type="evidence" value="ECO:0007669"/>
    <property type="project" value="TreeGrafter"/>
</dbReference>
<sequence>MTFTKEQKVVVILLVLMILAIVSILSYRKEQNHQNHRHVLINEEDEVFSDPPVVKGIENEDKSEYDNKTEKIAIHIEGAVKNPGLYYLQDNSRYDDAVKIAGGLLEGADRSKVNLAKKIYDEAFIYIPLIGEVWEPGMESFSENNQEIQEGHSGEALVNINTATQEELMKLSGIGEVYAQRIIDYRTTNGAFQSIEDIKKVSGIGNITFENMKEQITK</sequence>
<dbReference type="Proteomes" id="UP000449710">
    <property type="component" value="Unassembled WGS sequence"/>
</dbReference>
<evidence type="ECO:0000313" key="3">
    <source>
        <dbReference type="EMBL" id="NBG88933.1"/>
    </source>
</evidence>
<accession>A0AA44BEF6</accession>
<proteinExistence type="predicted"/>
<protein>
    <submittedName>
        <fullName evidence="3">Competence protein ComEA</fullName>
    </submittedName>
</protein>